<organism evidence="9 10">
    <name type="scientific">Leifsonia xyli subsp. cynodontis DSM 46306</name>
    <dbReference type="NCBI Taxonomy" id="1389489"/>
    <lineage>
        <taxon>Bacteria</taxon>
        <taxon>Bacillati</taxon>
        <taxon>Actinomycetota</taxon>
        <taxon>Actinomycetes</taxon>
        <taxon>Micrococcales</taxon>
        <taxon>Microbacteriaceae</taxon>
        <taxon>Leifsonia</taxon>
    </lineage>
</organism>
<dbReference type="HOGENOM" id="CLU_033536_3_0_11"/>
<feature type="domain" description="Glycosyltransferase 2-like" evidence="7">
    <location>
        <begin position="13"/>
        <end position="179"/>
    </location>
</feature>
<dbReference type="PANTHER" id="PTHR10859">
    <property type="entry name" value="GLYCOSYL TRANSFERASE"/>
    <property type="match status" value="1"/>
</dbReference>
<dbReference type="InterPro" id="IPR029044">
    <property type="entry name" value="Nucleotide-diphossugar_trans"/>
</dbReference>
<evidence type="ECO:0000256" key="2">
    <source>
        <dbReference type="ARBA" id="ARBA00022692"/>
    </source>
</evidence>
<reference evidence="9 10" key="1">
    <citation type="journal article" date="2013" name="Genome Announc.">
        <title>Complete Genome Sequence of Leifsonia xyli subsp. cynodontis Strain DSM46306, a Gram-Positive Bacterial Pathogen of Grasses.</title>
        <authorList>
            <person name="Monteiro-Vitorello C.B."/>
            <person name="Zerillo M.M."/>
            <person name="Van Sluys M.A."/>
            <person name="Camargo L.E."/>
            <person name="Kitajima J.P."/>
        </authorList>
    </citation>
    <scope>NUCLEOTIDE SEQUENCE [LARGE SCALE GENOMIC DNA]</scope>
    <source>
        <strain evidence="9 10">DSM 46306</strain>
    </source>
</reference>
<dbReference type="OrthoDB" id="2369748at2"/>
<dbReference type="RefSeq" id="WP_021755839.1">
    <property type="nucleotide sequence ID" value="NC_022438.1"/>
</dbReference>
<evidence type="ECO:0000313" key="9">
    <source>
        <dbReference type="EMBL" id="AGW42367.1"/>
    </source>
</evidence>
<dbReference type="Proteomes" id="UP000016743">
    <property type="component" value="Chromosome"/>
</dbReference>
<sequence length="443" mass="47234">MSNSSTPSLALDIVVPVYNEQATLETSLRRLHAYLNGAVQASWRITIADNASTDATPALADALAAELPRVAAVHLPLKGRGRALKGVWGSSPAEVLVYLDEDLSTDLAALPPLVAPLLSGHSDLAIGTRLGRSARVTRGGKREFISRSYNLLLRRSMAVGFSDAQCGFKAIRREAAQRLLSLVEDDGWFFDTELLILAERAGLRIHEIPVDWVDDPHSSVDIVRTAREDLKGMLRVGTNIARGRMPLESVYVELGRRPFAPAREPGFFGQVVRFAVVGALSTAAYAVLYLLLSGLVGGQTANFAALLITAVANTGANRRFTFGVRGCPGMARHQFQGLIVFGIAWALTGGSLALLHTLAPGASSRVELLVLTAANLAATLLRFALLRLWVFRASRRRETARATTGAPPAPAVLPPAALPAALPPAPEPASGTPLVLTLTETEQ</sequence>
<keyword evidence="4 6" id="KW-0472">Membrane</keyword>
<dbReference type="Gene3D" id="3.90.550.10">
    <property type="entry name" value="Spore Coat Polysaccharide Biosynthesis Protein SpsA, Chain A"/>
    <property type="match status" value="1"/>
</dbReference>
<dbReference type="Pfam" id="PF04138">
    <property type="entry name" value="GtrA_DPMS_TM"/>
    <property type="match status" value="1"/>
</dbReference>
<evidence type="ECO:0000256" key="4">
    <source>
        <dbReference type="ARBA" id="ARBA00023136"/>
    </source>
</evidence>
<evidence type="ECO:0000259" key="8">
    <source>
        <dbReference type="Pfam" id="PF04138"/>
    </source>
</evidence>
<evidence type="ECO:0000259" key="7">
    <source>
        <dbReference type="Pfam" id="PF00535"/>
    </source>
</evidence>
<comment type="subcellular location">
    <subcellularLocation>
        <location evidence="1">Membrane</location>
        <topology evidence="1">Multi-pass membrane protein</topology>
    </subcellularLocation>
</comment>
<keyword evidence="3 6" id="KW-1133">Transmembrane helix</keyword>
<dbReference type="InterPro" id="IPR007267">
    <property type="entry name" value="GtrA_DPMS_TM"/>
</dbReference>
<dbReference type="SUPFAM" id="SSF53448">
    <property type="entry name" value="Nucleotide-diphospho-sugar transferases"/>
    <property type="match status" value="1"/>
</dbReference>
<proteinExistence type="predicted"/>
<evidence type="ECO:0000256" key="5">
    <source>
        <dbReference type="SAM" id="MobiDB-lite"/>
    </source>
</evidence>
<dbReference type="GO" id="GO:0000271">
    <property type="term" value="P:polysaccharide biosynthetic process"/>
    <property type="evidence" value="ECO:0007669"/>
    <property type="project" value="InterPro"/>
</dbReference>
<keyword evidence="2 6" id="KW-0812">Transmembrane</keyword>
<dbReference type="GO" id="GO:0006487">
    <property type="term" value="P:protein N-linked glycosylation"/>
    <property type="evidence" value="ECO:0007669"/>
    <property type="project" value="TreeGrafter"/>
</dbReference>
<gene>
    <name evidence="9" type="ORF">O159_24200</name>
</gene>
<evidence type="ECO:0000256" key="3">
    <source>
        <dbReference type="ARBA" id="ARBA00022989"/>
    </source>
</evidence>
<keyword evidence="10" id="KW-1185">Reference proteome</keyword>
<feature type="transmembrane region" description="Helical" evidence="6">
    <location>
        <begin position="368"/>
        <end position="391"/>
    </location>
</feature>
<feature type="transmembrane region" description="Helical" evidence="6">
    <location>
        <begin position="337"/>
        <end position="356"/>
    </location>
</feature>
<name>U3PCA8_LEIXC</name>
<dbReference type="PATRIC" id="fig|1389489.3.peg.2318"/>
<feature type="domain" description="GtrA/DPMS transmembrane" evidence="8">
    <location>
        <begin position="273"/>
        <end position="391"/>
    </location>
</feature>
<dbReference type="KEGG" id="lxy:O159_24200"/>
<dbReference type="GO" id="GO:0016020">
    <property type="term" value="C:membrane"/>
    <property type="evidence" value="ECO:0007669"/>
    <property type="project" value="UniProtKB-SubCell"/>
</dbReference>
<dbReference type="eggNOG" id="COG2246">
    <property type="taxonomic scope" value="Bacteria"/>
</dbReference>
<evidence type="ECO:0000256" key="1">
    <source>
        <dbReference type="ARBA" id="ARBA00004141"/>
    </source>
</evidence>
<evidence type="ECO:0000256" key="6">
    <source>
        <dbReference type="SAM" id="Phobius"/>
    </source>
</evidence>
<dbReference type="EMBL" id="CP006734">
    <property type="protein sequence ID" value="AGW42367.1"/>
    <property type="molecule type" value="Genomic_DNA"/>
</dbReference>
<dbReference type="AlphaFoldDB" id="U3PCA8"/>
<feature type="compositionally biased region" description="Pro residues" evidence="5">
    <location>
        <begin position="407"/>
        <end position="427"/>
    </location>
</feature>
<feature type="region of interest" description="Disordered" evidence="5">
    <location>
        <begin position="399"/>
        <end position="443"/>
    </location>
</feature>
<dbReference type="InterPro" id="IPR001173">
    <property type="entry name" value="Glyco_trans_2-like"/>
</dbReference>
<dbReference type="PANTHER" id="PTHR10859:SF91">
    <property type="entry name" value="DOLICHYL-PHOSPHATE BETA-GLUCOSYLTRANSFERASE"/>
    <property type="match status" value="1"/>
</dbReference>
<dbReference type="Pfam" id="PF00535">
    <property type="entry name" value="Glycos_transf_2"/>
    <property type="match status" value="1"/>
</dbReference>
<evidence type="ECO:0008006" key="11">
    <source>
        <dbReference type="Google" id="ProtNLM"/>
    </source>
</evidence>
<evidence type="ECO:0000313" key="10">
    <source>
        <dbReference type="Proteomes" id="UP000016743"/>
    </source>
</evidence>
<dbReference type="eggNOG" id="COG1215">
    <property type="taxonomic scope" value="Bacteria"/>
</dbReference>
<dbReference type="STRING" id="1389489.O159_24200"/>
<feature type="transmembrane region" description="Helical" evidence="6">
    <location>
        <begin position="271"/>
        <end position="292"/>
    </location>
</feature>
<accession>U3PCA8</accession>
<protein>
    <recommendedName>
        <fullName evidence="11">Sugar translocase</fullName>
    </recommendedName>
</protein>